<keyword evidence="1" id="KW-0805">Transcription regulation</keyword>
<feature type="compositionally biased region" description="Basic and acidic residues" evidence="5">
    <location>
        <begin position="100"/>
        <end position="110"/>
    </location>
</feature>
<evidence type="ECO:0000256" key="1">
    <source>
        <dbReference type="ARBA" id="ARBA00023015"/>
    </source>
</evidence>
<feature type="compositionally biased region" description="Acidic residues" evidence="5">
    <location>
        <begin position="72"/>
        <end position="85"/>
    </location>
</feature>
<keyword evidence="3" id="KW-0804">Transcription</keyword>
<evidence type="ECO:0000259" key="6">
    <source>
        <dbReference type="PROSITE" id="PS51519"/>
    </source>
</evidence>
<dbReference type="AlphaFoldDB" id="L1I7A0"/>
<dbReference type="HOGENOM" id="CLU_092984_4_1_1"/>
<protein>
    <recommendedName>
        <fullName evidence="6">RWP-RK domain-containing protein</fullName>
    </recommendedName>
</protein>
<evidence type="ECO:0000256" key="3">
    <source>
        <dbReference type="ARBA" id="ARBA00023163"/>
    </source>
</evidence>
<proteinExistence type="predicted"/>
<gene>
    <name evidence="7" type="ORF">GUITHDRAFT_121879</name>
</gene>
<evidence type="ECO:0000256" key="5">
    <source>
        <dbReference type="SAM" id="MobiDB-lite"/>
    </source>
</evidence>
<dbReference type="InterPro" id="IPR003035">
    <property type="entry name" value="RWP-RK_dom"/>
</dbReference>
<evidence type="ECO:0000313" key="8">
    <source>
        <dbReference type="EnsemblProtists" id="EKX31952"/>
    </source>
</evidence>
<dbReference type="RefSeq" id="XP_005818932.1">
    <property type="nucleotide sequence ID" value="XM_005818875.1"/>
</dbReference>
<dbReference type="EnsemblProtists" id="EKX31952">
    <property type="protein sequence ID" value="EKX31952"/>
    <property type="gene ID" value="GUITHDRAFT_121879"/>
</dbReference>
<keyword evidence="2" id="KW-0238">DNA-binding</keyword>
<feature type="compositionally biased region" description="Polar residues" evidence="5">
    <location>
        <begin position="56"/>
        <end position="71"/>
    </location>
</feature>
<dbReference type="EMBL" id="JH993223">
    <property type="protein sequence ID" value="EKX31952.1"/>
    <property type="molecule type" value="Genomic_DNA"/>
</dbReference>
<dbReference type="KEGG" id="gtt:GUITHDRAFT_121879"/>
<evidence type="ECO:0000313" key="7">
    <source>
        <dbReference type="EMBL" id="EKX31952.1"/>
    </source>
</evidence>
<reference evidence="9" key="2">
    <citation type="submission" date="2012-11" db="EMBL/GenBank/DDBJ databases">
        <authorList>
            <person name="Kuo A."/>
            <person name="Curtis B.A."/>
            <person name="Tanifuji G."/>
            <person name="Burki F."/>
            <person name="Gruber A."/>
            <person name="Irimia M."/>
            <person name="Maruyama S."/>
            <person name="Arias M.C."/>
            <person name="Ball S.G."/>
            <person name="Gile G.H."/>
            <person name="Hirakawa Y."/>
            <person name="Hopkins J.F."/>
            <person name="Rensing S.A."/>
            <person name="Schmutz J."/>
            <person name="Symeonidi A."/>
            <person name="Elias M."/>
            <person name="Eveleigh R.J."/>
            <person name="Herman E.K."/>
            <person name="Klute M.J."/>
            <person name="Nakayama T."/>
            <person name="Obornik M."/>
            <person name="Reyes-Prieto A."/>
            <person name="Armbrust E.V."/>
            <person name="Aves S.J."/>
            <person name="Beiko R.G."/>
            <person name="Coutinho P."/>
            <person name="Dacks J.B."/>
            <person name="Durnford D.G."/>
            <person name="Fast N.M."/>
            <person name="Green B.R."/>
            <person name="Grisdale C."/>
            <person name="Hempe F."/>
            <person name="Henrissat B."/>
            <person name="Hoppner M.P."/>
            <person name="Ishida K.-I."/>
            <person name="Kim E."/>
            <person name="Koreny L."/>
            <person name="Kroth P.G."/>
            <person name="Liu Y."/>
            <person name="Malik S.-B."/>
            <person name="Maier U.G."/>
            <person name="McRose D."/>
            <person name="Mock T."/>
            <person name="Neilson J.A."/>
            <person name="Onodera N.T."/>
            <person name="Poole A.M."/>
            <person name="Pritham E.J."/>
            <person name="Richards T.A."/>
            <person name="Rocap G."/>
            <person name="Roy S.W."/>
            <person name="Sarai C."/>
            <person name="Schaack S."/>
            <person name="Shirato S."/>
            <person name="Slamovits C.H."/>
            <person name="Spencer D.F."/>
            <person name="Suzuki S."/>
            <person name="Worden A.Z."/>
            <person name="Zauner S."/>
            <person name="Barry K."/>
            <person name="Bell C."/>
            <person name="Bharti A.K."/>
            <person name="Crow J.A."/>
            <person name="Grimwood J."/>
            <person name="Kramer R."/>
            <person name="Lindquist E."/>
            <person name="Lucas S."/>
            <person name="Salamov A."/>
            <person name="McFadden G.I."/>
            <person name="Lane C.E."/>
            <person name="Keeling P.J."/>
            <person name="Gray M.W."/>
            <person name="Grigoriev I.V."/>
            <person name="Archibald J.M."/>
        </authorList>
    </citation>
    <scope>NUCLEOTIDE SEQUENCE</scope>
    <source>
        <strain evidence="9">CCMP2712</strain>
    </source>
</reference>
<dbReference type="GeneID" id="17288681"/>
<dbReference type="PROSITE" id="PS51519">
    <property type="entry name" value="RWP_RK"/>
    <property type="match status" value="1"/>
</dbReference>
<reference evidence="7 9" key="1">
    <citation type="journal article" date="2012" name="Nature">
        <title>Algal genomes reveal evolutionary mosaicism and the fate of nucleomorphs.</title>
        <authorList>
            <consortium name="DOE Joint Genome Institute"/>
            <person name="Curtis B.A."/>
            <person name="Tanifuji G."/>
            <person name="Burki F."/>
            <person name="Gruber A."/>
            <person name="Irimia M."/>
            <person name="Maruyama S."/>
            <person name="Arias M.C."/>
            <person name="Ball S.G."/>
            <person name="Gile G.H."/>
            <person name="Hirakawa Y."/>
            <person name="Hopkins J.F."/>
            <person name="Kuo A."/>
            <person name="Rensing S.A."/>
            <person name="Schmutz J."/>
            <person name="Symeonidi A."/>
            <person name="Elias M."/>
            <person name="Eveleigh R.J."/>
            <person name="Herman E.K."/>
            <person name="Klute M.J."/>
            <person name="Nakayama T."/>
            <person name="Obornik M."/>
            <person name="Reyes-Prieto A."/>
            <person name="Armbrust E.V."/>
            <person name="Aves S.J."/>
            <person name="Beiko R.G."/>
            <person name="Coutinho P."/>
            <person name="Dacks J.B."/>
            <person name="Durnford D.G."/>
            <person name="Fast N.M."/>
            <person name="Green B.R."/>
            <person name="Grisdale C.J."/>
            <person name="Hempel F."/>
            <person name="Henrissat B."/>
            <person name="Hoppner M.P."/>
            <person name="Ishida K."/>
            <person name="Kim E."/>
            <person name="Koreny L."/>
            <person name="Kroth P.G."/>
            <person name="Liu Y."/>
            <person name="Malik S.B."/>
            <person name="Maier U.G."/>
            <person name="McRose D."/>
            <person name="Mock T."/>
            <person name="Neilson J.A."/>
            <person name="Onodera N.T."/>
            <person name="Poole A.M."/>
            <person name="Pritham E.J."/>
            <person name="Richards T.A."/>
            <person name="Rocap G."/>
            <person name="Roy S.W."/>
            <person name="Sarai C."/>
            <person name="Schaack S."/>
            <person name="Shirato S."/>
            <person name="Slamovits C.H."/>
            <person name="Spencer D.F."/>
            <person name="Suzuki S."/>
            <person name="Worden A.Z."/>
            <person name="Zauner S."/>
            <person name="Barry K."/>
            <person name="Bell C."/>
            <person name="Bharti A.K."/>
            <person name="Crow J.A."/>
            <person name="Grimwood J."/>
            <person name="Kramer R."/>
            <person name="Lindquist E."/>
            <person name="Lucas S."/>
            <person name="Salamov A."/>
            <person name="McFadden G.I."/>
            <person name="Lane C.E."/>
            <person name="Keeling P.J."/>
            <person name="Gray M.W."/>
            <person name="Grigoriev I.V."/>
            <person name="Archibald J.M."/>
        </authorList>
    </citation>
    <scope>NUCLEOTIDE SEQUENCE</scope>
    <source>
        <strain evidence="7 9">CCMP2712</strain>
    </source>
</reference>
<organism evidence="7">
    <name type="scientific">Guillardia theta (strain CCMP2712)</name>
    <name type="common">Cryptophyte</name>
    <dbReference type="NCBI Taxonomy" id="905079"/>
    <lineage>
        <taxon>Eukaryota</taxon>
        <taxon>Cryptophyceae</taxon>
        <taxon>Pyrenomonadales</taxon>
        <taxon>Geminigeraceae</taxon>
        <taxon>Guillardia</taxon>
    </lineage>
</organism>
<keyword evidence="9" id="KW-1185">Reference proteome</keyword>
<accession>L1I7A0</accession>
<dbReference type="GO" id="GO:0003677">
    <property type="term" value="F:DNA binding"/>
    <property type="evidence" value="ECO:0007669"/>
    <property type="project" value="UniProtKB-KW"/>
</dbReference>
<dbReference type="Proteomes" id="UP000011087">
    <property type="component" value="Unassembled WGS sequence"/>
</dbReference>
<sequence length="129" mass="13963">MTSSHSKKASIALSYDSIAALFPLRQVDAAKTLGVSLTALKKACKQVGIAGWPYSRQHQGRSSANQPSSEQPSEEDGEGGEGGEGGEDRREGQMYMARGLFEEALEHVEGRTATNGLRKKKEQKQRQNG</sequence>
<dbReference type="PaxDb" id="55529-EKX31952"/>
<feature type="region of interest" description="Disordered" evidence="5">
    <location>
        <begin position="53"/>
        <end position="129"/>
    </location>
</feature>
<name>L1I7A0_GUITC</name>
<evidence type="ECO:0000313" key="9">
    <source>
        <dbReference type="Proteomes" id="UP000011087"/>
    </source>
</evidence>
<feature type="domain" description="RWP-RK" evidence="6">
    <location>
        <begin position="1"/>
        <end position="81"/>
    </location>
</feature>
<dbReference type="OrthoDB" id="1747617at2759"/>
<evidence type="ECO:0000256" key="4">
    <source>
        <dbReference type="ARBA" id="ARBA00023242"/>
    </source>
</evidence>
<keyword evidence="4" id="KW-0539">Nucleus</keyword>
<dbReference type="Pfam" id="PF02042">
    <property type="entry name" value="RWP-RK"/>
    <property type="match status" value="1"/>
</dbReference>
<evidence type="ECO:0000256" key="2">
    <source>
        <dbReference type="ARBA" id="ARBA00023125"/>
    </source>
</evidence>
<reference evidence="8" key="3">
    <citation type="submission" date="2015-06" db="UniProtKB">
        <authorList>
            <consortium name="EnsemblProtists"/>
        </authorList>
    </citation>
    <scope>IDENTIFICATION</scope>
</reference>